<dbReference type="Proteomes" id="UP001470230">
    <property type="component" value="Unassembled WGS sequence"/>
</dbReference>
<gene>
    <name evidence="4" type="ORF">M9Y10_028969</name>
</gene>
<accession>A0ABR2KKU8</accession>
<sequence length="433" mass="51619">MEEVVRFPLSPRGSTPRGAASTFDEEDSGNIYETLTHLGVPTYFSKTQLARSQNTVFDEKFHELIDTNEKLTDEQKHRKHWLKIIRNYSKLTDFKPLARHFYKQQIPYRYNLFVLKRAFRRWKIRRQWIQLSSIINRINMRHAANDDKERMSEKRVLLSAKYLTSQSEFQPNFNFFILNAIPQKTPKQIQVQEEDEAADREEDRLCQLEFEYHLQEEEEEAERRRRRRKKKKIIRTQQLEEESYESNEQESIQDRSIDLDENDEKQNDTNNTETNQNETNQNDTNKDDKSVIIKQPESSKKFIFVLTALVAFAVGFGITLLYYIKAGEIHDANSFFYALKTGVFGSNMTEKCQLDPECRKRTEKAKKLEVENEEKEKLIKKLQKIAMSKDPETREEWIRQELKKLSGELKSIHEDQENMNEKIIKIKEKTEKR</sequence>
<proteinExistence type="predicted"/>
<keyword evidence="3" id="KW-0472">Membrane</keyword>
<feature type="compositionally biased region" description="Low complexity" evidence="2">
    <location>
        <begin position="268"/>
        <end position="283"/>
    </location>
</feature>
<keyword evidence="3" id="KW-0812">Transmembrane</keyword>
<evidence type="ECO:0000313" key="5">
    <source>
        <dbReference type="Proteomes" id="UP001470230"/>
    </source>
</evidence>
<name>A0ABR2KKU8_9EUKA</name>
<keyword evidence="1" id="KW-0175">Coiled coil</keyword>
<reference evidence="4 5" key="1">
    <citation type="submission" date="2024-04" db="EMBL/GenBank/DDBJ databases">
        <title>Tritrichomonas musculus Genome.</title>
        <authorList>
            <person name="Alves-Ferreira E."/>
            <person name="Grigg M."/>
            <person name="Lorenzi H."/>
            <person name="Galac M."/>
        </authorList>
    </citation>
    <scope>NUCLEOTIDE SEQUENCE [LARGE SCALE GENOMIC DNA]</scope>
    <source>
        <strain evidence="4 5">EAF2021</strain>
    </source>
</reference>
<feature type="region of interest" description="Disordered" evidence="2">
    <location>
        <begin position="1"/>
        <end position="24"/>
    </location>
</feature>
<dbReference type="EMBL" id="JAPFFF010000004">
    <property type="protein sequence ID" value="KAK8891749.1"/>
    <property type="molecule type" value="Genomic_DNA"/>
</dbReference>
<feature type="region of interest" description="Disordered" evidence="2">
    <location>
        <begin position="239"/>
        <end position="289"/>
    </location>
</feature>
<evidence type="ECO:0000256" key="1">
    <source>
        <dbReference type="SAM" id="Coils"/>
    </source>
</evidence>
<organism evidence="4 5">
    <name type="scientific">Tritrichomonas musculus</name>
    <dbReference type="NCBI Taxonomy" id="1915356"/>
    <lineage>
        <taxon>Eukaryota</taxon>
        <taxon>Metamonada</taxon>
        <taxon>Parabasalia</taxon>
        <taxon>Tritrichomonadida</taxon>
        <taxon>Tritrichomonadidae</taxon>
        <taxon>Tritrichomonas</taxon>
    </lineage>
</organism>
<evidence type="ECO:0000313" key="4">
    <source>
        <dbReference type="EMBL" id="KAK8891749.1"/>
    </source>
</evidence>
<keyword evidence="3" id="KW-1133">Transmembrane helix</keyword>
<protein>
    <recommendedName>
        <fullName evidence="6">Transmembrane protein</fullName>
    </recommendedName>
</protein>
<evidence type="ECO:0000256" key="3">
    <source>
        <dbReference type="SAM" id="Phobius"/>
    </source>
</evidence>
<feature type="transmembrane region" description="Helical" evidence="3">
    <location>
        <begin position="302"/>
        <end position="324"/>
    </location>
</feature>
<evidence type="ECO:0008006" key="6">
    <source>
        <dbReference type="Google" id="ProtNLM"/>
    </source>
</evidence>
<evidence type="ECO:0000256" key="2">
    <source>
        <dbReference type="SAM" id="MobiDB-lite"/>
    </source>
</evidence>
<feature type="compositionally biased region" description="Acidic residues" evidence="2">
    <location>
        <begin position="239"/>
        <end position="248"/>
    </location>
</feature>
<comment type="caution">
    <text evidence="4">The sequence shown here is derived from an EMBL/GenBank/DDBJ whole genome shotgun (WGS) entry which is preliminary data.</text>
</comment>
<feature type="coiled-coil region" evidence="1">
    <location>
        <begin position="358"/>
        <end position="422"/>
    </location>
</feature>
<keyword evidence="5" id="KW-1185">Reference proteome</keyword>